<evidence type="ECO:0000313" key="3">
    <source>
        <dbReference type="Proteomes" id="UP001218218"/>
    </source>
</evidence>
<accession>A0AAD7EZP8</accession>
<dbReference type="EMBL" id="JARIHO010000005">
    <property type="protein sequence ID" value="KAJ7360683.1"/>
    <property type="molecule type" value="Genomic_DNA"/>
</dbReference>
<organism evidence="2 3">
    <name type="scientific">Mycena albidolilacea</name>
    <dbReference type="NCBI Taxonomy" id="1033008"/>
    <lineage>
        <taxon>Eukaryota</taxon>
        <taxon>Fungi</taxon>
        <taxon>Dikarya</taxon>
        <taxon>Basidiomycota</taxon>
        <taxon>Agaricomycotina</taxon>
        <taxon>Agaricomycetes</taxon>
        <taxon>Agaricomycetidae</taxon>
        <taxon>Agaricales</taxon>
        <taxon>Marasmiineae</taxon>
        <taxon>Mycenaceae</taxon>
        <taxon>Mycena</taxon>
    </lineage>
</organism>
<keyword evidence="3" id="KW-1185">Reference proteome</keyword>
<dbReference type="Proteomes" id="UP001218218">
    <property type="component" value="Unassembled WGS sequence"/>
</dbReference>
<protein>
    <submittedName>
        <fullName evidence="2">Uncharacterized protein</fullName>
    </submittedName>
</protein>
<feature type="region of interest" description="Disordered" evidence="1">
    <location>
        <begin position="165"/>
        <end position="184"/>
    </location>
</feature>
<reference evidence="2" key="1">
    <citation type="submission" date="2023-03" db="EMBL/GenBank/DDBJ databases">
        <title>Massive genome expansion in bonnet fungi (Mycena s.s.) driven by repeated elements and novel gene families across ecological guilds.</title>
        <authorList>
            <consortium name="Lawrence Berkeley National Laboratory"/>
            <person name="Harder C.B."/>
            <person name="Miyauchi S."/>
            <person name="Viragh M."/>
            <person name="Kuo A."/>
            <person name="Thoen E."/>
            <person name="Andreopoulos B."/>
            <person name="Lu D."/>
            <person name="Skrede I."/>
            <person name="Drula E."/>
            <person name="Henrissat B."/>
            <person name="Morin E."/>
            <person name="Kohler A."/>
            <person name="Barry K."/>
            <person name="LaButti K."/>
            <person name="Morin E."/>
            <person name="Salamov A."/>
            <person name="Lipzen A."/>
            <person name="Mereny Z."/>
            <person name="Hegedus B."/>
            <person name="Baldrian P."/>
            <person name="Stursova M."/>
            <person name="Weitz H."/>
            <person name="Taylor A."/>
            <person name="Grigoriev I.V."/>
            <person name="Nagy L.G."/>
            <person name="Martin F."/>
            <person name="Kauserud H."/>
        </authorList>
    </citation>
    <scope>NUCLEOTIDE SEQUENCE</scope>
    <source>
        <strain evidence="2">CBHHK002</strain>
    </source>
</reference>
<comment type="caution">
    <text evidence="2">The sequence shown here is derived from an EMBL/GenBank/DDBJ whole genome shotgun (WGS) entry which is preliminary data.</text>
</comment>
<gene>
    <name evidence="2" type="ORF">DFH08DRAFT_800132</name>
</gene>
<name>A0AAD7EZP8_9AGAR</name>
<dbReference type="AlphaFoldDB" id="A0AAD7EZP8"/>
<evidence type="ECO:0000256" key="1">
    <source>
        <dbReference type="SAM" id="MobiDB-lite"/>
    </source>
</evidence>
<sequence length="383" mass="42128">MPFDTPIPSLTGNTFQHLVPQAIDKIWLPWSLSNVCKRRIQSSTYSAFTSASTSPMTRIRIITASSFSSRRSILSTGLSPHSLAWVAALPLSTSHTGRSHFKERVDIWDERTGVTLLRKNPAVMLLQQGRGTITSTSDTVARRRRAWSLELEPGADAVQKVTNSAAAGAEAGTGAGGEEEGEGERRMIPSDLDLERGRVQAQVLAPVPVRGCRQAGAWEGAGAPGERRMRRWVKTVDLADAVPKYAGILVLGRRAGCIWRRLGCLSSLLSWTNSLPSIYSHAGRLSRPPLQRRLSRSPAIVNPTPATRTCSVSRHSRTVATPSAARRLRVAGAVDTERVLWAAQRAGREEVNCGVEARREARRVTRRMWDRDEDGWRWVDGCP</sequence>
<evidence type="ECO:0000313" key="2">
    <source>
        <dbReference type="EMBL" id="KAJ7360683.1"/>
    </source>
</evidence>
<proteinExistence type="predicted"/>